<gene>
    <name evidence="1" type="ORF">Vadar_002495</name>
</gene>
<name>A0ACB7YSL7_9ERIC</name>
<organism evidence="1 2">
    <name type="scientific">Vaccinium darrowii</name>
    <dbReference type="NCBI Taxonomy" id="229202"/>
    <lineage>
        <taxon>Eukaryota</taxon>
        <taxon>Viridiplantae</taxon>
        <taxon>Streptophyta</taxon>
        <taxon>Embryophyta</taxon>
        <taxon>Tracheophyta</taxon>
        <taxon>Spermatophyta</taxon>
        <taxon>Magnoliopsida</taxon>
        <taxon>eudicotyledons</taxon>
        <taxon>Gunneridae</taxon>
        <taxon>Pentapetalae</taxon>
        <taxon>asterids</taxon>
        <taxon>Ericales</taxon>
        <taxon>Ericaceae</taxon>
        <taxon>Vaccinioideae</taxon>
        <taxon>Vaccinieae</taxon>
        <taxon>Vaccinium</taxon>
    </lineage>
</organism>
<sequence length="129" mass="14567">MVLHNFLLVTFPAQGHVNPSLILAKRLVRIGVHVTFVTSMSSQRSISRNTETLYGVKFADAFSDGNDEGLKYGFDMSHFFSKITCNGSQRLREIIATSCEEGCPVTCLVLQRWRVIVTSHHRFFGFNQP</sequence>
<evidence type="ECO:0000313" key="1">
    <source>
        <dbReference type="EMBL" id="KAH7856528.1"/>
    </source>
</evidence>
<comment type="caution">
    <text evidence="1">The sequence shown here is derived from an EMBL/GenBank/DDBJ whole genome shotgun (WGS) entry which is preliminary data.</text>
</comment>
<keyword evidence="2" id="KW-1185">Reference proteome</keyword>
<accession>A0ACB7YSL7</accession>
<dbReference type="Proteomes" id="UP000828048">
    <property type="component" value="Chromosome 3"/>
</dbReference>
<dbReference type="EMBL" id="CM037153">
    <property type="protein sequence ID" value="KAH7856528.1"/>
    <property type="molecule type" value="Genomic_DNA"/>
</dbReference>
<reference evidence="1 2" key="1">
    <citation type="journal article" date="2021" name="Hortic Res">
        <title>High-quality reference genome and annotation aids understanding of berry development for evergreen blueberry (Vaccinium darrowii).</title>
        <authorList>
            <person name="Yu J."/>
            <person name="Hulse-Kemp A.M."/>
            <person name="Babiker E."/>
            <person name="Staton M."/>
        </authorList>
    </citation>
    <scope>NUCLEOTIDE SEQUENCE [LARGE SCALE GENOMIC DNA]</scope>
    <source>
        <strain evidence="2">cv. NJ 8807/NJ 8810</strain>
        <tissue evidence="1">Young leaf</tissue>
    </source>
</reference>
<proteinExistence type="predicted"/>
<protein>
    <submittedName>
        <fullName evidence="1">Uncharacterized protein</fullName>
    </submittedName>
</protein>
<evidence type="ECO:0000313" key="2">
    <source>
        <dbReference type="Proteomes" id="UP000828048"/>
    </source>
</evidence>